<reference evidence="1 2" key="1">
    <citation type="journal article" date="2016" name="Nat. Commun.">
        <title>Thousands of microbial genomes shed light on interconnected biogeochemical processes in an aquifer system.</title>
        <authorList>
            <person name="Anantharaman K."/>
            <person name="Brown C.T."/>
            <person name="Hug L.A."/>
            <person name="Sharon I."/>
            <person name="Castelle C.J."/>
            <person name="Probst A.J."/>
            <person name="Thomas B.C."/>
            <person name="Singh A."/>
            <person name="Wilkins M.J."/>
            <person name="Karaoz U."/>
            <person name="Brodie E.L."/>
            <person name="Williams K.H."/>
            <person name="Hubbard S.S."/>
            <person name="Banfield J.F."/>
        </authorList>
    </citation>
    <scope>NUCLEOTIDE SEQUENCE [LARGE SCALE GENOMIC DNA]</scope>
</reference>
<protein>
    <submittedName>
        <fullName evidence="1">Uncharacterized protein</fullName>
    </submittedName>
</protein>
<accession>A0A1F7YG46</accession>
<organism evidence="1 2">
    <name type="scientific">Candidatus Woesebacteria bacterium RIFCSPHIGHO2_01_FULL_40_22</name>
    <dbReference type="NCBI Taxonomy" id="1802499"/>
    <lineage>
        <taxon>Bacteria</taxon>
        <taxon>Candidatus Woeseibacteriota</taxon>
    </lineage>
</organism>
<gene>
    <name evidence="1" type="ORF">A2628_03890</name>
</gene>
<dbReference type="Proteomes" id="UP000179221">
    <property type="component" value="Unassembled WGS sequence"/>
</dbReference>
<dbReference type="Gene3D" id="3.20.20.80">
    <property type="entry name" value="Glycosidases"/>
    <property type="match status" value="1"/>
</dbReference>
<sequence>MLTQTKLPKLEKGFIHFFIIVIALISIAIVTYLVLNNTFDIRNQAKGIQTEHLRVGESAGVYCLGQTLEANLDEGDSRLFVRCSGRTDLTTRPKGGRNIYILTQEESGYLICDNGTFTLNWASDSRSLEALCSSISILPTLTPTPTPKPTSTPALTLSPTPEPVTDGVPFAPFHFGESAGDYNVMRNGVRAGDLFTGAFMSIGSNSAITTVESLFAAAKAEGSKVIASPSVSDPCYYWDGATFNQSQFVTDIKRILPSIVKYKDTVIGIMVLNEPHDPTRCVKIPASTLYNVAKAVRAEFVPNGLASNFPFGYGVHPSYFLTVANDGTINFANAQYTPKKGTVQSFVTSQQADATTTGMKLYFTVNATQDLNLASDLKYMCDNLDKSRVLMVGYWTWGNTAVDFSTLLAARDSCKAR</sequence>
<proteinExistence type="predicted"/>
<dbReference type="InterPro" id="IPR017853">
    <property type="entry name" value="GH"/>
</dbReference>
<evidence type="ECO:0000313" key="1">
    <source>
        <dbReference type="EMBL" id="OGM26316.1"/>
    </source>
</evidence>
<comment type="caution">
    <text evidence="1">The sequence shown here is derived from an EMBL/GenBank/DDBJ whole genome shotgun (WGS) entry which is preliminary data.</text>
</comment>
<dbReference type="AlphaFoldDB" id="A0A1F7YG46"/>
<name>A0A1F7YG46_9BACT</name>
<dbReference type="EMBL" id="MGGL01000014">
    <property type="protein sequence ID" value="OGM26316.1"/>
    <property type="molecule type" value="Genomic_DNA"/>
</dbReference>
<dbReference type="SUPFAM" id="SSF51445">
    <property type="entry name" value="(Trans)glycosidases"/>
    <property type="match status" value="1"/>
</dbReference>
<evidence type="ECO:0000313" key="2">
    <source>
        <dbReference type="Proteomes" id="UP000179221"/>
    </source>
</evidence>